<accession>A0A514CW33</accession>
<dbReference type="EMBL" id="MK962640">
    <property type="protein sequence ID" value="QDH84678.1"/>
    <property type="molecule type" value="Genomic_DNA"/>
</dbReference>
<evidence type="ECO:0000313" key="2">
    <source>
        <dbReference type="Proteomes" id="UP000319598"/>
    </source>
</evidence>
<gene>
    <name evidence="1" type="ORF">Axy23_023</name>
</gene>
<name>A0A514CW33_9CAUD</name>
<keyword evidence="2" id="KW-1185">Reference proteome</keyword>
<protein>
    <submittedName>
        <fullName evidence="1">Putative Fe-S oxidoreductase</fullName>
    </submittedName>
</protein>
<sequence length="397" mass="40810">MTNTTLNLAQIQALAAEASATGPDMNVAVEGGGGKKLWASGRYLGIVLGAVELGMQPQMFGTATAAPRPEVQLTLGIWGAPLENGVPVPLHDVTTGAPYVFYPRALDISQNPKANAHKAFIAMNWQKDPNVKHFAQFIGKLFIFDIQRKKNKQGTSEYMQVNWANTAAPIDVMTSQMMAPPAPCDINTLEYKFFFWNKPTPQSWASLFVEGEWEAKEGKPARSKNITQEKILGALNFEGSPLHLMLEQQGIAYTRPAPQAQAAAVAPAAPAVPAPGPVPGVPGAVPLAPASVPAVAPAPTSVPVAPVTPAAPVAVAPVAPVTPAAPVAAEVAAPLAVPATPVAPSAVVAPTGPAVSAPPAIQSPSDPAVAQAMKIQQLIAAGVDPTVAAGLVAAGKV</sequence>
<proteinExistence type="predicted"/>
<organism evidence="1 2">
    <name type="scientific">Achromobacter phage vB_AxyP_19-32_Axy23</name>
    <dbReference type="NCBI Taxonomy" id="2591047"/>
    <lineage>
        <taxon>Viruses</taxon>
        <taxon>Duplodnaviria</taxon>
        <taxon>Heunggongvirae</taxon>
        <taxon>Uroviricota</taxon>
        <taxon>Caudoviricetes</taxon>
        <taxon>Autographivirales</taxon>
        <taxon>Autoscriptoviridae</taxon>
        <taxon>Axyvirus</taxon>
        <taxon>Axyvirus 1932Axy23</taxon>
    </lineage>
</organism>
<evidence type="ECO:0000313" key="1">
    <source>
        <dbReference type="EMBL" id="QDH84678.1"/>
    </source>
</evidence>
<reference evidence="1 2" key="1">
    <citation type="submission" date="2019-05" db="EMBL/GenBank/DDBJ databases">
        <title>Complete genome sequence of sixteen phages from Abidjan, cote d'Ivoire, isolated on a single strain of Achromobacter xylosoxidans.</title>
        <authorList>
            <person name="Essoh C."/>
            <person name="Vernadet J.-P."/>
            <person name="Vergnaud G."/>
            <person name="Pourcel C."/>
        </authorList>
    </citation>
    <scope>NUCLEOTIDE SEQUENCE [LARGE SCALE GENOMIC DNA]</scope>
</reference>
<dbReference type="Proteomes" id="UP000319598">
    <property type="component" value="Segment"/>
</dbReference>